<gene>
    <name evidence="2" type="ORF">H6G97_47730</name>
</gene>
<accession>A0ABR8E5D9</accession>
<sequence length="268" mass="30388">MKVGTLPWIVHHELRLWWRENTVRPVTIFIGSISVILLLIWVWFTLDDFQDVKSFQTIPENALWIAVVVWLFGFYYGFIQAMRSSLMGLFERGDLDLLISSPISSKVIFASRVLAIALKNFFSGCLFVIPVSLIAILFGIPQLLGLYPAWISINLSATCLAMLFILVLVRVLGAKRARTFAQVLTALFPITIYLSSQLPNLLKGNSSTESIWFRLEHLLASGKFLSADSWVWFPARAIFFEPVSVMLVLIISSGLTWVTVEILYLNLR</sequence>
<organism evidence="2 3">
    <name type="scientific">Nostoc flagelliforme FACHB-838</name>
    <dbReference type="NCBI Taxonomy" id="2692904"/>
    <lineage>
        <taxon>Bacteria</taxon>
        <taxon>Bacillati</taxon>
        <taxon>Cyanobacteriota</taxon>
        <taxon>Cyanophyceae</taxon>
        <taxon>Nostocales</taxon>
        <taxon>Nostocaceae</taxon>
        <taxon>Nostoc</taxon>
    </lineage>
</organism>
<keyword evidence="1" id="KW-0472">Membrane</keyword>
<reference evidence="2 3" key="1">
    <citation type="journal article" date="2020" name="ISME J.">
        <title>Comparative genomics reveals insights into cyanobacterial evolution and habitat adaptation.</title>
        <authorList>
            <person name="Chen M.Y."/>
            <person name="Teng W.K."/>
            <person name="Zhao L."/>
            <person name="Hu C.X."/>
            <person name="Zhou Y.K."/>
            <person name="Han B.P."/>
            <person name="Song L.R."/>
            <person name="Shu W.S."/>
        </authorList>
    </citation>
    <scope>NUCLEOTIDE SEQUENCE [LARGE SCALE GENOMIC DNA]</scope>
    <source>
        <strain evidence="2 3">FACHB-838</strain>
    </source>
</reference>
<dbReference type="Proteomes" id="UP000623440">
    <property type="component" value="Unassembled WGS sequence"/>
</dbReference>
<feature type="transmembrane region" description="Helical" evidence="1">
    <location>
        <begin position="121"/>
        <end position="144"/>
    </location>
</feature>
<keyword evidence="1" id="KW-0812">Transmembrane</keyword>
<keyword evidence="3" id="KW-1185">Reference proteome</keyword>
<feature type="transmembrane region" description="Helical" evidence="1">
    <location>
        <begin position="179"/>
        <end position="196"/>
    </location>
</feature>
<evidence type="ECO:0000256" key="1">
    <source>
        <dbReference type="SAM" id="Phobius"/>
    </source>
</evidence>
<dbReference type="EMBL" id="JACJSI010000487">
    <property type="protein sequence ID" value="MBD2536555.1"/>
    <property type="molecule type" value="Genomic_DNA"/>
</dbReference>
<proteinExistence type="predicted"/>
<feature type="transmembrane region" description="Helical" evidence="1">
    <location>
        <begin position="62"/>
        <end position="79"/>
    </location>
</feature>
<feature type="transmembrane region" description="Helical" evidence="1">
    <location>
        <begin position="21"/>
        <end position="42"/>
    </location>
</feature>
<evidence type="ECO:0000313" key="3">
    <source>
        <dbReference type="Proteomes" id="UP000623440"/>
    </source>
</evidence>
<feature type="transmembrane region" description="Helical" evidence="1">
    <location>
        <begin position="243"/>
        <end position="265"/>
    </location>
</feature>
<keyword evidence="1" id="KW-1133">Transmembrane helix</keyword>
<evidence type="ECO:0008006" key="4">
    <source>
        <dbReference type="Google" id="ProtNLM"/>
    </source>
</evidence>
<protein>
    <recommendedName>
        <fullName evidence="4">ABC transporter permease</fullName>
    </recommendedName>
</protein>
<dbReference type="RefSeq" id="WP_190947263.1">
    <property type="nucleotide sequence ID" value="NZ_JACJSI010000487.1"/>
</dbReference>
<evidence type="ECO:0000313" key="2">
    <source>
        <dbReference type="EMBL" id="MBD2536555.1"/>
    </source>
</evidence>
<comment type="caution">
    <text evidence="2">The sequence shown here is derived from an EMBL/GenBank/DDBJ whole genome shotgun (WGS) entry which is preliminary data.</text>
</comment>
<name>A0ABR8E5D9_9NOSO</name>
<feature type="transmembrane region" description="Helical" evidence="1">
    <location>
        <begin position="150"/>
        <end position="172"/>
    </location>
</feature>